<dbReference type="FunFam" id="1.10.150.120:FF:000003">
    <property type="entry name" value="Carbon monoxide dehydrogenase, small subunit"/>
    <property type="match status" value="1"/>
</dbReference>
<evidence type="ECO:0000256" key="5">
    <source>
        <dbReference type="ARBA" id="ARBA00023014"/>
    </source>
</evidence>
<dbReference type="Gene3D" id="3.10.20.30">
    <property type="match status" value="1"/>
</dbReference>
<dbReference type="GO" id="GO:0016491">
    <property type="term" value="F:oxidoreductase activity"/>
    <property type="evidence" value="ECO:0007669"/>
    <property type="project" value="UniProtKB-KW"/>
</dbReference>
<gene>
    <name evidence="8" type="ORF">I0Q91_13595</name>
</gene>
<feature type="domain" description="2Fe-2S ferredoxin-type" evidence="7">
    <location>
        <begin position="1"/>
        <end position="77"/>
    </location>
</feature>
<evidence type="ECO:0000313" key="8">
    <source>
        <dbReference type="EMBL" id="MBF8438121.1"/>
    </source>
</evidence>
<dbReference type="Proteomes" id="UP000621436">
    <property type="component" value="Unassembled WGS sequence"/>
</dbReference>
<keyword evidence="1" id="KW-0001">2Fe-2S</keyword>
<dbReference type="Pfam" id="PF01799">
    <property type="entry name" value="Fer2_2"/>
    <property type="match status" value="1"/>
</dbReference>
<keyword evidence="3" id="KW-0560">Oxidoreductase</keyword>
<keyword evidence="2" id="KW-0479">Metal-binding</keyword>
<dbReference type="GO" id="GO:0051537">
    <property type="term" value="F:2 iron, 2 sulfur cluster binding"/>
    <property type="evidence" value="ECO:0007669"/>
    <property type="project" value="UniProtKB-KW"/>
</dbReference>
<dbReference type="InterPro" id="IPR006058">
    <property type="entry name" value="2Fe2S_fd_BS"/>
</dbReference>
<dbReference type="EMBL" id="JADPIE010000010">
    <property type="protein sequence ID" value="MBF8438121.1"/>
    <property type="molecule type" value="Genomic_DNA"/>
</dbReference>
<evidence type="ECO:0000256" key="6">
    <source>
        <dbReference type="ARBA" id="ARBA00060707"/>
    </source>
</evidence>
<proteinExistence type="predicted"/>
<evidence type="ECO:0000256" key="3">
    <source>
        <dbReference type="ARBA" id="ARBA00023002"/>
    </source>
</evidence>
<dbReference type="InterPro" id="IPR001041">
    <property type="entry name" value="2Fe-2S_ferredoxin-type"/>
</dbReference>
<evidence type="ECO:0000256" key="2">
    <source>
        <dbReference type="ARBA" id="ARBA00022723"/>
    </source>
</evidence>
<evidence type="ECO:0000259" key="7">
    <source>
        <dbReference type="PROSITE" id="PS51085"/>
    </source>
</evidence>
<dbReference type="GO" id="GO:0046872">
    <property type="term" value="F:metal ion binding"/>
    <property type="evidence" value="ECO:0007669"/>
    <property type="project" value="UniProtKB-KW"/>
</dbReference>
<accession>A0A931AY18</accession>
<dbReference type="InterPro" id="IPR002888">
    <property type="entry name" value="2Fe-2S-bd"/>
</dbReference>
<dbReference type="InterPro" id="IPR036010">
    <property type="entry name" value="2Fe-2S_ferredoxin-like_sf"/>
</dbReference>
<sequence length="158" mass="16775">MEIKFTINGEERTEQVKPNQRLLDLIRKDLGLVAAKEGCGKGECGACTVIMNGEPVTSCLVLAAQADEAEILTVEGLAEGDNLHPLQEAFIEAGAVQCGFCIPGCIMTAYCLLKENSSPTRNEIRTALAGNICRCTGYQKIIDAVQLAAKNMAAGGEN</sequence>
<dbReference type="PANTHER" id="PTHR44379:SF5">
    <property type="entry name" value="OXIDOREDUCTASE WITH IRON-SULFUR SUBUNIT"/>
    <property type="match status" value="1"/>
</dbReference>
<dbReference type="PROSITE" id="PS00197">
    <property type="entry name" value="2FE2S_FER_1"/>
    <property type="match status" value="1"/>
</dbReference>
<dbReference type="Pfam" id="PF00111">
    <property type="entry name" value="Fer2"/>
    <property type="match status" value="1"/>
</dbReference>
<dbReference type="AlphaFoldDB" id="A0A931AY18"/>
<comment type="caution">
    <text evidence="8">The sequence shown here is derived from an EMBL/GenBank/DDBJ whole genome shotgun (WGS) entry which is preliminary data.</text>
</comment>
<dbReference type="RefSeq" id="WP_270455221.1">
    <property type="nucleotide sequence ID" value="NZ_JADPIE010000010.1"/>
</dbReference>
<dbReference type="InterPro" id="IPR036884">
    <property type="entry name" value="2Fe-2S-bd_dom_sf"/>
</dbReference>
<keyword evidence="5" id="KW-0411">Iron-sulfur</keyword>
<evidence type="ECO:0000256" key="1">
    <source>
        <dbReference type="ARBA" id="ARBA00022714"/>
    </source>
</evidence>
<reference evidence="8" key="1">
    <citation type="submission" date="2020-11" db="EMBL/GenBank/DDBJ databases">
        <title>Halonatronomonas betainensis gen. nov., sp. nov. a novel haloalkaliphilic representative of the family Halanaerobiacae capable of betaine degradation.</title>
        <authorList>
            <person name="Boltyanskaya Y."/>
            <person name="Kevbrin V."/>
            <person name="Detkova E."/>
            <person name="Grouzdev D.S."/>
            <person name="Koziaeva V."/>
            <person name="Zhilina T."/>
        </authorList>
    </citation>
    <scope>NUCLEOTIDE SEQUENCE</scope>
    <source>
        <strain evidence="8">Z-7014</strain>
    </source>
</reference>
<organism evidence="8 9">
    <name type="scientific">Halonatronomonas betaini</name>
    <dbReference type="NCBI Taxonomy" id="2778430"/>
    <lineage>
        <taxon>Bacteria</taxon>
        <taxon>Bacillati</taxon>
        <taxon>Bacillota</taxon>
        <taxon>Clostridia</taxon>
        <taxon>Halanaerobiales</taxon>
        <taxon>Halarsenatibacteraceae</taxon>
        <taxon>Halonatronomonas</taxon>
    </lineage>
</organism>
<dbReference type="CDD" id="cd00207">
    <property type="entry name" value="fer2"/>
    <property type="match status" value="1"/>
</dbReference>
<dbReference type="PANTHER" id="PTHR44379">
    <property type="entry name" value="OXIDOREDUCTASE WITH IRON-SULFUR SUBUNIT"/>
    <property type="match status" value="1"/>
</dbReference>
<dbReference type="InterPro" id="IPR051452">
    <property type="entry name" value="Diverse_Oxidoreductases"/>
</dbReference>
<dbReference type="InterPro" id="IPR012675">
    <property type="entry name" value="Beta-grasp_dom_sf"/>
</dbReference>
<evidence type="ECO:0000256" key="4">
    <source>
        <dbReference type="ARBA" id="ARBA00023004"/>
    </source>
</evidence>
<dbReference type="Gene3D" id="1.10.150.120">
    <property type="entry name" value="[2Fe-2S]-binding domain"/>
    <property type="match status" value="1"/>
</dbReference>
<dbReference type="SUPFAM" id="SSF54292">
    <property type="entry name" value="2Fe-2S ferredoxin-like"/>
    <property type="match status" value="1"/>
</dbReference>
<name>A0A931AY18_9FIRM</name>
<dbReference type="SUPFAM" id="SSF47741">
    <property type="entry name" value="CO dehydrogenase ISP C-domain like"/>
    <property type="match status" value="1"/>
</dbReference>
<keyword evidence="4" id="KW-0408">Iron</keyword>
<protein>
    <submittedName>
        <fullName evidence="8">(2Fe-2S)-binding protein</fullName>
    </submittedName>
</protein>
<evidence type="ECO:0000313" key="9">
    <source>
        <dbReference type="Proteomes" id="UP000621436"/>
    </source>
</evidence>
<comment type="pathway">
    <text evidence="6">Alkaloid degradation; nicotine degradation.</text>
</comment>
<dbReference type="FunFam" id="3.10.20.30:FF:000020">
    <property type="entry name" value="Xanthine dehydrogenase iron-sulfur subunit"/>
    <property type="match status" value="1"/>
</dbReference>
<keyword evidence="9" id="KW-1185">Reference proteome</keyword>
<dbReference type="PROSITE" id="PS51085">
    <property type="entry name" value="2FE2S_FER_2"/>
    <property type="match status" value="1"/>
</dbReference>